<gene>
    <name evidence="2" type="ORF">HH213_02740</name>
</gene>
<evidence type="ECO:0000313" key="2">
    <source>
        <dbReference type="EMBL" id="QJD89127.1"/>
    </source>
</evidence>
<accession>A0ABX6M5E4</accession>
<evidence type="ECO:0000256" key="1">
    <source>
        <dbReference type="SAM" id="Phobius"/>
    </source>
</evidence>
<proteinExistence type="predicted"/>
<feature type="transmembrane region" description="Helical" evidence="1">
    <location>
        <begin position="53"/>
        <end position="71"/>
    </location>
</feature>
<dbReference type="RefSeq" id="WP_110849140.1">
    <property type="nucleotide sequence ID" value="NZ_CP051684.1"/>
</dbReference>
<keyword evidence="1" id="KW-0812">Transmembrane</keyword>
<evidence type="ECO:0008006" key="4">
    <source>
        <dbReference type="Google" id="ProtNLM"/>
    </source>
</evidence>
<protein>
    <recommendedName>
        <fullName evidence="4">DUF1640 domain-containing protein</fullName>
    </recommendedName>
</protein>
<dbReference type="Proteomes" id="UP000503117">
    <property type="component" value="Chromosome"/>
</dbReference>
<keyword evidence="1" id="KW-0472">Membrane</keyword>
<sequence length="76" mass="8442">MKFDDSGREAYDQAMENRVQILETELATIKTDVAVIKSNYATKADVAEAKNSIIIWVVSAILLAQLLPVLMKKFGL</sequence>
<name>A0ABX6M5E4_9BURK</name>
<reference evidence="2 3" key="1">
    <citation type="submission" date="2020-04" db="EMBL/GenBank/DDBJ databases">
        <title>Genome sequencing of novel species.</title>
        <authorList>
            <person name="Heo J."/>
            <person name="Kim S.-J."/>
            <person name="Kim J.-S."/>
            <person name="Hong S.-B."/>
            <person name="Kwon S.-W."/>
        </authorList>
    </citation>
    <scope>NUCLEOTIDE SEQUENCE [LARGE SCALE GENOMIC DNA]</scope>
    <source>
        <strain evidence="2 3">AF9R3</strain>
    </source>
</reference>
<keyword evidence="3" id="KW-1185">Reference proteome</keyword>
<dbReference type="EMBL" id="CP051684">
    <property type="protein sequence ID" value="QJD89127.1"/>
    <property type="molecule type" value="Genomic_DNA"/>
</dbReference>
<organism evidence="2 3">
    <name type="scientific">Duganella dendranthematis</name>
    <dbReference type="NCBI Taxonomy" id="2728021"/>
    <lineage>
        <taxon>Bacteria</taxon>
        <taxon>Pseudomonadati</taxon>
        <taxon>Pseudomonadota</taxon>
        <taxon>Betaproteobacteria</taxon>
        <taxon>Burkholderiales</taxon>
        <taxon>Oxalobacteraceae</taxon>
        <taxon>Telluria group</taxon>
        <taxon>Duganella</taxon>
    </lineage>
</organism>
<evidence type="ECO:0000313" key="3">
    <source>
        <dbReference type="Proteomes" id="UP000503117"/>
    </source>
</evidence>
<keyword evidence="1" id="KW-1133">Transmembrane helix</keyword>